<evidence type="ECO:0000259" key="1">
    <source>
        <dbReference type="Pfam" id="PF25036"/>
    </source>
</evidence>
<dbReference type="EMBL" id="CAAE01002344">
    <property type="protein sequence ID" value="CAF87402.1"/>
    <property type="molecule type" value="Genomic_DNA"/>
</dbReference>
<dbReference type="Pfam" id="PF25036">
    <property type="entry name" value="VPS13_VAB"/>
    <property type="match status" value="1"/>
</dbReference>
<comment type="caution">
    <text evidence="2">The sequence shown here is derived from an EMBL/GenBank/DDBJ whole genome shotgun (WGS) entry which is preliminary data.</text>
</comment>
<protein>
    <submittedName>
        <fullName evidence="2">(spotted green pufferfish) hypothetical protein</fullName>
    </submittedName>
</protein>
<evidence type="ECO:0000313" key="2">
    <source>
        <dbReference type="EMBL" id="CAF87402.1"/>
    </source>
</evidence>
<gene>
    <name evidence="2" type="ORF">GSTENG00000091001</name>
</gene>
<reference evidence="2" key="2">
    <citation type="submission" date="2004-02" db="EMBL/GenBank/DDBJ databases">
        <authorList>
            <consortium name="Genoscope"/>
            <consortium name="Whitehead Institute Centre for Genome Research"/>
        </authorList>
    </citation>
    <scope>NUCLEOTIDE SEQUENCE</scope>
</reference>
<dbReference type="KEGG" id="tng:GSTEN00000091G001"/>
<dbReference type="PANTHER" id="PTHR16166:SF125">
    <property type="entry name" value="INTERMEMBRANE LIPID TRANSFER PROTEIN VPS13C"/>
    <property type="match status" value="1"/>
</dbReference>
<accession>Q4TI80</accession>
<dbReference type="PANTHER" id="PTHR16166">
    <property type="entry name" value="VACUOLAR PROTEIN SORTING-ASSOCIATED PROTEIN VPS13"/>
    <property type="match status" value="1"/>
</dbReference>
<dbReference type="InterPro" id="IPR009543">
    <property type="entry name" value="VPS13_VAB"/>
</dbReference>
<dbReference type="AlphaFoldDB" id="Q4TI80"/>
<dbReference type="GO" id="GO:0006623">
    <property type="term" value="P:protein targeting to vacuole"/>
    <property type="evidence" value="ECO:0007669"/>
    <property type="project" value="TreeGrafter"/>
</dbReference>
<name>Q4TI80_TETNG</name>
<dbReference type="InterPro" id="IPR026847">
    <property type="entry name" value="VPS13"/>
</dbReference>
<organism evidence="2">
    <name type="scientific">Tetraodon nigroviridis</name>
    <name type="common">Spotted green pufferfish</name>
    <name type="synonym">Chelonodon nigroviridis</name>
    <dbReference type="NCBI Taxonomy" id="99883"/>
    <lineage>
        <taxon>Eukaryota</taxon>
        <taxon>Metazoa</taxon>
        <taxon>Chordata</taxon>
        <taxon>Craniata</taxon>
        <taxon>Vertebrata</taxon>
        <taxon>Euteleostomi</taxon>
        <taxon>Actinopterygii</taxon>
        <taxon>Neopterygii</taxon>
        <taxon>Teleostei</taxon>
        <taxon>Neoteleostei</taxon>
        <taxon>Acanthomorphata</taxon>
        <taxon>Eupercaria</taxon>
        <taxon>Tetraodontiformes</taxon>
        <taxon>Tetradontoidea</taxon>
        <taxon>Tetraodontidae</taxon>
        <taxon>Tetraodon</taxon>
    </lineage>
</organism>
<reference evidence="2" key="1">
    <citation type="journal article" date="2004" name="Nature">
        <title>Genome duplication in the teleost fish Tetraodon nigroviridis reveals the early vertebrate proto-karyotype.</title>
        <authorList>
            <person name="Jaillon O."/>
            <person name="Aury J.-M."/>
            <person name="Brunet F."/>
            <person name="Petit J.-L."/>
            <person name="Stange-Thomann N."/>
            <person name="Mauceli E."/>
            <person name="Bouneau L."/>
            <person name="Fischer C."/>
            <person name="Ozouf-Costaz C."/>
            <person name="Bernot A."/>
            <person name="Nicaud S."/>
            <person name="Jaffe D."/>
            <person name="Fisher S."/>
            <person name="Lutfalla G."/>
            <person name="Dossat C."/>
            <person name="Segurens B."/>
            <person name="Dasilva C."/>
            <person name="Salanoubat M."/>
            <person name="Levy M."/>
            <person name="Boudet N."/>
            <person name="Castellano S."/>
            <person name="Anthouard V."/>
            <person name="Jubin C."/>
            <person name="Castelli V."/>
            <person name="Katinka M."/>
            <person name="Vacherie B."/>
            <person name="Biemont C."/>
            <person name="Skalli Z."/>
            <person name="Cattolico L."/>
            <person name="Poulain J."/>
            <person name="De Berardinis V."/>
            <person name="Cruaud C."/>
            <person name="Duprat S."/>
            <person name="Brottier P."/>
            <person name="Coutanceau J.-P."/>
            <person name="Gouzy J."/>
            <person name="Parra G."/>
            <person name="Lardier G."/>
            <person name="Chapple C."/>
            <person name="McKernan K.J."/>
            <person name="McEwan P."/>
            <person name="Bosak S."/>
            <person name="Kellis M."/>
            <person name="Volff J.-N."/>
            <person name="Guigo R."/>
            <person name="Zody M.C."/>
            <person name="Mesirov J."/>
            <person name="Lindblad-Toh K."/>
            <person name="Birren B."/>
            <person name="Nusbaum C."/>
            <person name="Kahn D."/>
            <person name="Robinson-Rechavi M."/>
            <person name="Laudet V."/>
            <person name="Schachter V."/>
            <person name="Quetier F."/>
            <person name="Saurin W."/>
            <person name="Scarpelli C."/>
            <person name="Wincker P."/>
            <person name="Lander E.S."/>
            <person name="Weissenbach J."/>
            <person name="Roest Crollius H."/>
        </authorList>
    </citation>
    <scope>NUCLEOTIDE SEQUENCE [LARGE SCALE GENOMIC DNA]</scope>
</reference>
<feature type="non-terminal residue" evidence="2">
    <location>
        <position position="215"/>
    </location>
</feature>
<dbReference type="GO" id="GO:0007005">
    <property type="term" value="P:mitochondrion organization"/>
    <property type="evidence" value="ECO:0007669"/>
    <property type="project" value="TreeGrafter"/>
</dbReference>
<dbReference type="GO" id="GO:0045053">
    <property type="term" value="P:protein retention in Golgi apparatus"/>
    <property type="evidence" value="ECO:0007669"/>
    <property type="project" value="TreeGrafter"/>
</dbReference>
<feature type="non-terminal residue" evidence="2">
    <location>
        <position position="1"/>
    </location>
</feature>
<proteinExistence type="predicted"/>
<sequence length="215" mass="23597">VGVSIRMSSFNLTRIVTISPFFSLLNKSSYELEVGEVSSHSSTRWHYVSSAEVTLYQCRAGMAVVPTGTFGASVSWSSELVLSVFQCLPFWPENPSGKLHLRVVGSESTSSHFVFSQQDNGTLLSLDMFGGIIVDVNISDYSTVIGFSDYYQGAAPALLLNHTHSATVSYRQSGSKVSHQLRAGEVRLFAWDDPTGERMLCWSCLAHSGELDLLR</sequence>
<dbReference type="OrthoDB" id="428159at2759"/>
<feature type="domain" description="Vacuolar protein sorting-associated protein 13 VPS13 adaptor binding" evidence="1">
    <location>
        <begin position="2"/>
        <end position="197"/>
    </location>
</feature>